<evidence type="ECO:0000313" key="3">
    <source>
        <dbReference type="EMBL" id="MQY13147.1"/>
    </source>
</evidence>
<accession>A0A7K0CI50</accession>
<proteinExistence type="predicted"/>
<protein>
    <recommendedName>
        <fullName evidence="5">Regulatory protein</fullName>
    </recommendedName>
</protein>
<keyword evidence="1" id="KW-0802">TPR repeat</keyword>
<dbReference type="InterPro" id="IPR019734">
    <property type="entry name" value="TPR_rpt"/>
</dbReference>
<dbReference type="SUPFAM" id="SSF52540">
    <property type="entry name" value="P-loop containing nucleoside triphosphate hydrolases"/>
    <property type="match status" value="1"/>
</dbReference>
<dbReference type="Pfam" id="PF13424">
    <property type="entry name" value="TPR_12"/>
    <property type="match status" value="1"/>
</dbReference>
<gene>
    <name evidence="3" type="ORF">SRB5_32900</name>
</gene>
<reference evidence="3 4" key="1">
    <citation type="submission" date="2019-10" db="EMBL/GenBank/DDBJ databases">
        <title>Streptomyces smaragdinus sp. nov. and Streptomyces fabii sp. nov., isolated from the gut of fungus growing-termite Macrotermes natalensis.</title>
        <authorList>
            <person name="Schwitalla J."/>
            <person name="Benndorf R."/>
            <person name="Martin K."/>
            <person name="De Beer W."/>
            <person name="Kaster A.-K."/>
            <person name="Vollmers J."/>
            <person name="Poulsen M."/>
            <person name="Beemelmanns C."/>
        </authorList>
    </citation>
    <scope>NUCLEOTIDE SEQUENCE [LARGE SCALE GENOMIC DNA]</scope>
    <source>
        <strain evidence="3 4">RB5</strain>
    </source>
</reference>
<keyword evidence="4" id="KW-1185">Reference proteome</keyword>
<evidence type="ECO:0000256" key="1">
    <source>
        <dbReference type="PROSITE-ProRule" id="PRU00339"/>
    </source>
</evidence>
<dbReference type="PROSITE" id="PS50005">
    <property type="entry name" value="TPR"/>
    <property type="match status" value="1"/>
</dbReference>
<dbReference type="SUPFAM" id="SSF48452">
    <property type="entry name" value="TPR-like"/>
    <property type="match status" value="2"/>
</dbReference>
<dbReference type="InterPro" id="IPR027417">
    <property type="entry name" value="P-loop_NTPase"/>
</dbReference>
<dbReference type="RefSeq" id="WP_323378006.1">
    <property type="nucleotide sequence ID" value="NZ_WEGJ01000011.1"/>
</dbReference>
<feature type="region of interest" description="Disordered" evidence="2">
    <location>
        <begin position="645"/>
        <end position="664"/>
    </location>
</feature>
<evidence type="ECO:0008006" key="5">
    <source>
        <dbReference type="Google" id="ProtNLM"/>
    </source>
</evidence>
<comment type="caution">
    <text evidence="3">The sequence shown here is derived from an EMBL/GenBank/DDBJ whole genome shotgun (WGS) entry which is preliminary data.</text>
</comment>
<organism evidence="3 4">
    <name type="scientific">Streptomyces smaragdinus</name>
    <dbReference type="NCBI Taxonomy" id="2585196"/>
    <lineage>
        <taxon>Bacteria</taxon>
        <taxon>Bacillati</taxon>
        <taxon>Actinomycetota</taxon>
        <taxon>Actinomycetes</taxon>
        <taxon>Kitasatosporales</taxon>
        <taxon>Streptomycetaceae</taxon>
        <taxon>Streptomyces</taxon>
    </lineage>
</organism>
<dbReference type="Proteomes" id="UP000466345">
    <property type="component" value="Unassembled WGS sequence"/>
</dbReference>
<evidence type="ECO:0000256" key="2">
    <source>
        <dbReference type="SAM" id="MobiDB-lite"/>
    </source>
</evidence>
<dbReference type="AlphaFoldDB" id="A0A7K0CI50"/>
<dbReference type="InterPro" id="IPR011990">
    <property type="entry name" value="TPR-like_helical_dom_sf"/>
</dbReference>
<dbReference type="Gene3D" id="3.40.50.300">
    <property type="entry name" value="P-loop containing nucleotide triphosphate hydrolases"/>
    <property type="match status" value="1"/>
</dbReference>
<feature type="repeat" description="TPR" evidence="1">
    <location>
        <begin position="493"/>
        <end position="526"/>
    </location>
</feature>
<dbReference type="EMBL" id="WEGJ01000011">
    <property type="protein sequence ID" value="MQY13147.1"/>
    <property type="molecule type" value="Genomic_DNA"/>
</dbReference>
<name>A0A7K0CI50_9ACTN</name>
<sequence>MTDADTDRPAGNGAPAFHGRTRELETLRDDIERAGLDTLSGRPAARSRVLLIAGRPGSGRTAVAEELLRHIAGDYPDGVLRAELGPDAPRALLGALGETALPGADPEELAQSAREALQERRVVVLLDRADSDPELLASLLPDNHGCLVVAVAEGPLKDIPDVRPCTLGGLEPADGARLLAGYAGETRVACDPEAAQLLAEECAGHPGALTLAGGWLAARPDASVAHGLKNLRAAAGDTPLARALRLAHDGQPESAAELLRLLAVAPAGLMDARIGAALGGCTLAAAQEHLAGFAAQGLVRPVAGAEGLYEVPGCLRPLLAELLTDRDPPEEVLLARARMLEREVTLLGVCHAVTEPDGSPVHRALEGVPRPLRFAGAGEAAGWLRTRLPALLAAARSAAADGELDTLARRFVAALSQALTAHRGAEDAAPELYGLHETVLAVAERRALHPERAAALLHLGDLDAGAGRTEAALERYRRALTAAREAGQAPLTGRALESLGCTYQELGDYERAADWYGRALDLRQSGGRSADEARLRSRLGAVYTHAAAYGQALREWRAAAAAYRRLKDLAGHARALSETARVQEYAGHPDDCRRTCEEAMESARLAGDDRLRAAVQLRLADTLDRLGDPVAAEVHRGAARRVLAAGDQSAGEVTETSSVVTGGT</sequence>
<feature type="compositionally biased region" description="Low complexity" evidence="2">
    <location>
        <begin position="651"/>
        <end position="664"/>
    </location>
</feature>
<dbReference type="SMART" id="SM00028">
    <property type="entry name" value="TPR"/>
    <property type="match status" value="4"/>
</dbReference>
<dbReference type="Gene3D" id="1.25.40.10">
    <property type="entry name" value="Tetratricopeptide repeat domain"/>
    <property type="match status" value="2"/>
</dbReference>
<dbReference type="PANTHER" id="PTHR10098">
    <property type="entry name" value="RAPSYN-RELATED"/>
    <property type="match status" value="1"/>
</dbReference>
<dbReference type="PANTHER" id="PTHR10098:SF108">
    <property type="entry name" value="TETRATRICOPEPTIDE REPEAT PROTEIN 28"/>
    <property type="match status" value="1"/>
</dbReference>
<evidence type="ECO:0000313" key="4">
    <source>
        <dbReference type="Proteomes" id="UP000466345"/>
    </source>
</evidence>
<feature type="region of interest" description="Disordered" evidence="2">
    <location>
        <begin position="1"/>
        <end position="20"/>
    </location>
</feature>